<dbReference type="EC" id="3.4.16.4" evidence="4"/>
<dbReference type="CDD" id="cd14852">
    <property type="entry name" value="LD-carboxypeptidase"/>
    <property type="match status" value="1"/>
</dbReference>
<dbReference type="Proteomes" id="UP000195787">
    <property type="component" value="Unassembled WGS sequence"/>
</dbReference>
<keyword evidence="4" id="KW-0645">Protease</keyword>
<proteinExistence type="predicted"/>
<feature type="region of interest" description="Disordered" evidence="1">
    <location>
        <begin position="28"/>
        <end position="72"/>
    </location>
</feature>
<keyword evidence="4" id="KW-0378">Hydrolase</keyword>
<sequence>MARVSRSRNRTSALAAATLLTVLLSACAGGSPEESPSPTPSASPTQSTPTPSPTETEEPTPSPTEEPAPEYDIDSADSLTVVVNKARPLQPADYVPETVASSVYSVNGQPLRPEANEALAQMDADVTAATGSGFVLCSGYRSYDYQVELYSGYVNGYGQEAADATSARAGHSEHQLGLAADIMGEGQGCSLSEAYAQTASGQWVSEHAWEYGFILRYPDGSQPIVGYSYEPWHWRYIGVDIAQDMQEQGITTLEEYFGLDAAPDYL</sequence>
<gene>
    <name evidence="4" type="ORF">CZ674_09840</name>
</gene>
<dbReference type="Gene3D" id="3.30.1380.10">
    <property type="match status" value="1"/>
</dbReference>
<dbReference type="SUPFAM" id="SSF55166">
    <property type="entry name" value="Hedgehog/DD-peptidase"/>
    <property type="match status" value="1"/>
</dbReference>
<organism evidence="4 5">
    <name type="scientific">Agrococcus casei LMG 22410</name>
    <dbReference type="NCBI Taxonomy" id="1255656"/>
    <lineage>
        <taxon>Bacteria</taxon>
        <taxon>Bacillati</taxon>
        <taxon>Actinomycetota</taxon>
        <taxon>Actinomycetes</taxon>
        <taxon>Micrococcales</taxon>
        <taxon>Microbacteriaceae</taxon>
        <taxon>Agrococcus</taxon>
    </lineage>
</organism>
<keyword evidence="5" id="KW-1185">Reference proteome</keyword>
<dbReference type="PANTHER" id="PTHR34385">
    <property type="entry name" value="D-ALANYL-D-ALANINE CARBOXYPEPTIDASE"/>
    <property type="match status" value="1"/>
</dbReference>
<protein>
    <submittedName>
        <fullName evidence="4">D-alanyl-D-alanine carboxypeptidase</fullName>
        <ecNumber evidence="4">3.4.16.4</ecNumber>
    </submittedName>
</protein>
<keyword evidence="4" id="KW-0121">Carboxypeptidase</keyword>
<evidence type="ECO:0000313" key="5">
    <source>
        <dbReference type="Proteomes" id="UP000195787"/>
    </source>
</evidence>
<evidence type="ECO:0000256" key="1">
    <source>
        <dbReference type="SAM" id="MobiDB-lite"/>
    </source>
</evidence>
<feature type="chain" id="PRO_5012187531" evidence="2">
    <location>
        <begin position="29"/>
        <end position="266"/>
    </location>
</feature>
<dbReference type="InterPro" id="IPR052179">
    <property type="entry name" value="DD-CPase-like"/>
</dbReference>
<dbReference type="EMBL" id="FUHU01000041">
    <property type="protein sequence ID" value="SJM64469.1"/>
    <property type="molecule type" value="Genomic_DNA"/>
</dbReference>
<dbReference type="PANTHER" id="PTHR34385:SF1">
    <property type="entry name" value="PEPTIDOGLYCAN L-ALANYL-D-GLUTAMATE ENDOPEPTIDASE CWLK"/>
    <property type="match status" value="1"/>
</dbReference>
<dbReference type="InterPro" id="IPR058193">
    <property type="entry name" value="VanY/YodJ_core_dom"/>
</dbReference>
<name>A0A1R4G8G8_9MICO</name>
<accession>A0A1R4G8G8</accession>
<evidence type="ECO:0000313" key="4">
    <source>
        <dbReference type="EMBL" id="SJM64469.1"/>
    </source>
</evidence>
<keyword evidence="2" id="KW-0732">Signal</keyword>
<feature type="domain" description="D-alanyl-D-alanine carboxypeptidase-like core" evidence="3">
    <location>
        <begin position="111"/>
        <end position="238"/>
    </location>
</feature>
<dbReference type="InterPro" id="IPR009045">
    <property type="entry name" value="Zn_M74/Hedgehog-like"/>
</dbReference>
<dbReference type="Pfam" id="PF02557">
    <property type="entry name" value="VanY"/>
    <property type="match status" value="1"/>
</dbReference>
<dbReference type="InterPro" id="IPR003709">
    <property type="entry name" value="VanY-like_core_dom"/>
</dbReference>
<dbReference type="AlphaFoldDB" id="A0A1R4G8G8"/>
<reference evidence="4 5" key="1">
    <citation type="submission" date="2017-02" db="EMBL/GenBank/DDBJ databases">
        <authorList>
            <person name="Peterson S.W."/>
        </authorList>
    </citation>
    <scope>NUCLEOTIDE SEQUENCE [LARGE SCALE GENOMIC DNA]</scope>
    <source>
        <strain evidence="4 5">LMG 22410</strain>
    </source>
</reference>
<dbReference type="GO" id="GO:0009002">
    <property type="term" value="F:serine-type D-Ala-D-Ala carboxypeptidase activity"/>
    <property type="evidence" value="ECO:0007669"/>
    <property type="project" value="UniProtKB-EC"/>
</dbReference>
<feature type="signal peptide" evidence="2">
    <location>
        <begin position="1"/>
        <end position="28"/>
    </location>
</feature>
<evidence type="ECO:0000259" key="3">
    <source>
        <dbReference type="Pfam" id="PF02557"/>
    </source>
</evidence>
<evidence type="ECO:0000256" key="2">
    <source>
        <dbReference type="SAM" id="SignalP"/>
    </source>
</evidence>
<dbReference type="PROSITE" id="PS51257">
    <property type="entry name" value="PROKAR_LIPOPROTEIN"/>
    <property type="match status" value="1"/>
</dbReference>
<dbReference type="GO" id="GO:0006508">
    <property type="term" value="P:proteolysis"/>
    <property type="evidence" value="ECO:0007669"/>
    <property type="project" value="InterPro"/>
</dbReference>